<evidence type="ECO:0000256" key="5">
    <source>
        <dbReference type="PIRSR" id="PIRSR617867-1"/>
    </source>
</evidence>
<dbReference type="InterPro" id="IPR017867">
    <property type="entry name" value="Tyr_phospatase_low_mol_wt"/>
</dbReference>
<dbReference type="PANTHER" id="PTHR11717">
    <property type="entry name" value="LOW MOLECULAR WEIGHT PROTEIN TYROSINE PHOSPHATASE"/>
    <property type="match status" value="1"/>
</dbReference>
<feature type="active site" evidence="5">
    <location>
        <position position="16"/>
    </location>
</feature>
<keyword evidence="8" id="KW-1185">Reference proteome</keyword>
<dbReference type="InterPro" id="IPR036196">
    <property type="entry name" value="Ptyr_pPase_sf"/>
</dbReference>
<proteinExistence type="inferred from homology"/>
<organism evidence="7 8">
    <name type="scientific">Neisseria weixii</name>
    <dbReference type="NCBI Taxonomy" id="1853276"/>
    <lineage>
        <taxon>Bacteria</taxon>
        <taxon>Pseudomonadati</taxon>
        <taxon>Pseudomonadota</taxon>
        <taxon>Betaproteobacteria</taxon>
        <taxon>Neisseriales</taxon>
        <taxon>Neisseriaceae</taxon>
        <taxon>Neisseria</taxon>
    </lineage>
</organism>
<feature type="active site" description="Proton donor" evidence="5">
    <location>
        <position position="126"/>
    </location>
</feature>
<evidence type="ECO:0000313" key="7">
    <source>
        <dbReference type="EMBL" id="RPD83740.1"/>
    </source>
</evidence>
<evidence type="ECO:0000259" key="6">
    <source>
        <dbReference type="SMART" id="SM00226"/>
    </source>
</evidence>
<sequence>MKTYRILFVCLGNICRSPMGEFVLRHRAEEAGVGHRVYTDSAGTSGWHDGENMHQGTRQILAQQGMDHTGFISSKVKRSDIDHYDYILAMDDNNLRDLEKLFGKHPEKLFKLTDLIPESGYDHVPDPWYTGDFDETFRLVDSGSMALLKKLGLQS</sequence>
<reference evidence="7 8" key="1">
    <citation type="submission" date="2018-11" db="EMBL/GenBank/DDBJ databases">
        <title>Neisseria weixii sp. nov. isolated from the rectal contents of plateau pika (Ochotona cruzoniae).</title>
        <authorList>
            <person name="Zhang G."/>
        </authorList>
    </citation>
    <scope>NUCLEOTIDE SEQUENCE [LARGE SCALE GENOMIC DNA]</scope>
    <source>
        <strain evidence="7 8">10009</strain>
    </source>
</reference>
<dbReference type="InterPro" id="IPR023485">
    <property type="entry name" value="Ptyr_pPase"/>
</dbReference>
<dbReference type="SMART" id="SM00226">
    <property type="entry name" value="LMWPc"/>
    <property type="match status" value="1"/>
</dbReference>
<evidence type="ECO:0000313" key="8">
    <source>
        <dbReference type="Proteomes" id="UP000272412"/>
    </source>
</evidence>
<evidence type="ECO:0000256" key="2">
    <source>
        <dbReference type="ARBA" id="ARBA00013064"/>
    </source>
</evidence>
<evidence type="ECO:0000256" key="3">
    <source>
        <dbReference type="ARBA" id="ARBA00022801"/>
    </source>
</evidence>
<dbReference type="PANTHER" id="PTHR11717:SF7">
    <property type="entry name" value="LOW MOLECULAR WEIGHT PHOSPHOTYROSINE PROTEIN PHOSPHATASE"/>
    <property type="match status" value="1"/>
</dbReference>
<dbReference type="InterPro" id="IPR050438">
    <property type="entry name" value="LMW_PTPase"/>
</dbReference>
<dbReference type="Gene3D" id="3.40.50.2300">
    <property type="match status" value="1"/>
</dbReference>
<dbReference type="OrthoDB" id="9784339at2"/>
<dbReference type="SUPFAM" id="SSF52788">
    <property type="entry name" value="Phosphotyrosine protein phosphatases I"/>
    <property type="match status" value="1"/>
</dbReference>
<feature type="domain" description="Phosphotyrosine protein phosphatase I" evidence="6">
    <location>
        <begin position="4"/>
        <end position="150"/>
    </location>
</feature>
<accession>A0A3N4MVM3</accession>
<comment type="similarity">
    <text evidence="1">Belongs to the low molecular weight phosphotyrosine protein phosphatase family.</text>
</comment>
<protein>
    <recommendedName>
        <fullName evidence="2">protein-tyrosine-phosphatase</fullName>
        <ecNumber evidence="2">3.1.3.48</ecNumber>
    </recommendedName>
</protein>
<dbReference type="Pfam" id="PF01451">
    <property type="entry name" value="LMWPc"/>
    <property type="match status" value="1"/>
</dbReference>
<evidence type="ECO:0000256" key="1">
    <source>
        <dbReference type="ARBA" id="ARBA00011063"/>
    </source>
</evidence>
<dbReference type="PRINTS" id="PR00719">
    <property type="entry name" value="LMWPTPASE"/>
</dbReference>
<evidence type="ECO:0000256" key="4">
    <source>
        <dbReference type="ARBA" id="ARBA00022912"/>
    </source>
</evidence>
<dbReference type="CDD" id="cd16343">
    <property type="entry name" value="LMWPTP"/>
    <property type="match status" value="1"/>
</dbReference>
<dbReference type="AlphaFoldDB" id="A0A3N4MVM3"/>
<dbReference type="EMBL" id="RPFL01000046">
    <property type="protein sequence ID" value="RPD83740.1"/>
    <property type="molecule type" value="Genomic_DNA"/>
</dbReference>
<feature type="active site" description="Nucleophile" evidence="5">
    <location>
        <position position="10"/>
    </location>
</feature>
<dbReference type="RefSeq" id="WP_123804904.1">
    <property type="nucleotide sequence ID" value="NZ_RPFL01000046.1"/>
</dbReference>
<comment type="caution">
    <text evidence="7">The sequence shown here is derived from an EMBL/GenBank/DDBJ whole genome shotgun (WGS) entry which is preliminary data.</text>
</comment>
<dbReference type="Proteomes" id="UP000272412">
    <property type="component" value="Unassembled WGS sequence"/>
</dbReference>
<dbReference type="GO" id="GO:0004725">
    <property type="term" value="F:protein tyrosine phosphatase activity"/>
    <property type="evidence" value="ECO:0007669"/>
    <property type="project" value="UniProtKB-EC"/>
</dbReference>
<keyword evidence="3" id="KW-0378">Hydrolase</keyword>
<keyword evidence="4" id="KW-0904">Protein phosphatase</keyword>
<dbReference type="EC" id="3.1.3.48" evidence="2"/>
<gene>
    <name evidence="7" type="ORF">EGK74_11880</name>
</gene>
<name>A0A3N4MVM3_9NEIS</name>